<evidence type="ECO:0000256" key="1">
    <source>
        <dbReference type="SAM" id="Phobius"/>
    </source>
</evidence>
<dbReference type="Proteomes" id="UP000722459">
    <property type="component" value="Unassembled WGS sequence"/>
</dbReference>
<dbReference type="AlphaFoldDB" id="A0A8T5GFH4"/>
<evidence type="ECO:0000313" key="2">
    <source>
        <dbReference type="EMBL" id="MBT4870763.1"/>
    </source>
</evidence>
<feature type="transmembrane region" description="Helical" evidence="1">
    <location>
        <begin position="20"/>
        <end position="47"/>
    </location>
</feature>
<keyword evidence="1" id="KW-1133">Transmembrane helix</keyword>
<keyword evidence="1" id="KW-0812">Transmembrane</keyword>
<comment type="caution">
    <text evidence="2">The sequence shown here is derived from an EMBL/GenBank/DDBJ whole genome shotgun (WGS) entry which is preliminary data.</text>
</comment>
<name>A0A8T5GFH4_9ARCH</name>
<proteinExistence type="predicted"/>
<accession>A0A8T5GFH4</accession>
<evidence type="ECO:0000313" key="3">
    <source>
        <dbReference type="Proteomes" id="UP000722459"/>
    </source>
</evidence>
<keyword evidence="1" id="KW-0472">Membrane</keyword>
<reference evidence="2" key="1">
    <citation type="journal article" date="2021" name="ISME J.">
        <title>Mercury methylation by metabolically versatile and cosmopolitan marine bacteria.</title>
        <authorList>
            <person name="Lin H."/>
            <person name="Ascher D.B."/>
            <person name="Myung Y."/>
            <person name="Lamborg C.H."/>
            <person name="Hallam S.J."/>
            <person name="Gionfriddo C.M."/>
            <person name="Holt K.E."/>
            <person name="Moreau J.W."/>
        </authorList>
    </citation>
    <scope>NUCLEOTIDE SEQUENCE</scope>
    <source>
        <strain evidence="2">SI075_bin30</strain>
    </source>
</reference>
<protein>
    <submittedName>
        <fullName evidence="2">Uncharacterized protein</fullName>
    </submittedName>
</protein>
<organism evidence="2 3">
    <name type="scientific">Candidatus Iainarchaeum sp</name>
    <dbReference type="NCBI Taxonomy" id="3101447"/>
    <lineage>
        <taxon>Archaea</taxon>
        <taxon>Candidatus Iainarchaeota</taxon>
        <taxon>Candidatus Iainarchaeia</taxon>
        <taxon>Candidatus Iainarchaeales</taxon>
        <taxon>Candidatus Iainarchaeaceae</taxon>
        <taxon>Candidatus Iainarchaeum</taxon>
    </lineage>
</organism>
<sequence length="89" mass="9524">MGDDKSSGKVDSWFGKIQNYVTGIIGAFVAFLFLIFAAGAAFALFVAEAWPEKAFLVVLIPAASGILAYYNRTYATIAFIALIGLVILL</sequence>
<gene>
    <name evidence="2" type="ORF">HON47_04265</name>
</gene>
<dbReference type="EMBL" id="JABJNZ010000057">
    <property type="protein sequence ID" value="MBT4870763.1"/>
    <property type="molecule type" value="Genomic_DNA"/>
</dbReference>
<feature type="transmembrane region" description="Helical" evidence="1">
    <location>
        <begin position="67"/>
        <end position="88"/>
    </location>
</feature>